<sequence>MARSTVHHDFIDSKDFPIASSTLNISELPLGGIVRLQGRSSDSGFNAGVAAGLGVTLPPPESLSRRDEAVLAWAGPNEYLWFCDLSAEDKFVSSLTCALAGVFANVTLVSDSRIGFLVTGSEARSFLSKGCSLDMHAAAFGVGHVVTTRFAGLPAMLLSRRENEFVIYFDIGHAQYVLKWIEDAAEEFLHAAP</sequence>
<dbReference type="Pfam" id="PF04268">
    <property type="entry name" value="SoxG"/>
    <property type="match status" value="1"/>
</dbReference>
<gene>
    <name evidence="1" type="ORF">BZM27_28510</name>
</gene>
<dbReference type="Gene3D" id="3.30.1360.120">
    <property type="entry name" value="Probable tRNA modification gtpase trme, domain 1"/>
    <property type="match status" value="1"/>
</dbReference>
<organism evidence="1 2">
    <name type="scientific">Paraburkholderia steynii</name>
    <dbReference type="NCBI Taxonomy" id="1245441"/>
    <lineage>
        <taxon>Bacteria</taxon>
        <taxon>Pseudomonadati</taxon>
        <taxon>Pseudomonadota</taxon>
        <taxon>Betaproteobacteria</taxon>
        <taxon>Burkholderiales</taxon>
        <taxon>Burkholderiaceae</taxon>
        <taxon>Paraburkholderia</taxon>
    </lineage>
</organism>
<dbReference type="Proteomes" id="UP000294200">
    <property type="component" value="Unassembled WGS sequence"/>
</dbReference>
<evidence type="ECO:0000313" key="2">
    <source>
        <dbReference type="Proteomes" id="UP000294200"/>
    </source>
</evidence>
<dbReference type="AlphaFoldDB" id="A0A4R0XAT4"/>
<accession>A0A4R0XAT4</accession>
<keyword evidence="2" id="KW-1185">Reference proteome</keyword>
<protein>
    <recommendedName>
        <fullName evidence="3">Sarcosine oxidase subunit gamma</fullName>
    </recommendedName>
</protein>
<dbReference type="InterPro" id="IPR027266">
    <property type="entry name" value="TrmE/GcvT-like"/>
</dbReference>
<dbReference type="Gene3D" id="3.30.70.1520">
    <property type="entry name" value="Heterotetrameric sarcosine oxidase"/>
    <property type="match status" value="1"/>
</dbReference>
<evidence type="ECO:0008006" key="3">
    <source>
        <dbReference type="Google" id="ProtNLM"/>
    </source>
</evidence>
<dbReference type="SUPFAM" id="SSF103025">
    <property type="entry name" value="Folate-binding domain"/>
    <property type="match status" value="1"/>
</dbReference>
<evidence type="ECO:0000313" key="1">
    <source>
        <dbReference type="EMBL" id="TCG06142.1"/>
    </source>
</evidence>
<name>A0A4R0XAT4_9BURK</name>
<comment type="caution">
    <text evidence="1">The sequence shown here is derived from an EMBL/GenBank/DDBJ whole genome shotgun (WGS) entry which is preliminary data.</text>
</comment>
<reference evidence="1 2" key="1">
    <citation type="submission" date="2017-02" db="EMBL/GenBank/DDBJ databases">
        <title>Paraburkholderia sophoroidis sp. nov. and Paraburkholderia steynii sp. nov. rhizobial symbionts of the fynbos legume Hypocalyptus sophoroides.</title>
        <authorList>
            <person name="Steenkamp E.T."/>
            <person name="Beukes C.W."/>
            <person name="Van Zyl E."/>
            <person name="Avontuur J."/>
            <person name="Chan W.Y."/>
            <person name="Hassen A."/>
            <person name="Palmer M."/>
            <person name="Mthombeni L."/>
            <person name="Phalane F."/>
            <person name="Sereme K."/>
            <person name="Venter S.N."/>
        </authorList>
    </citation>
    <scope>NUCLEOTIDE SEQUENCE [LARGE SCALE GENOMIC DNA]</scope>
    <source>
        <strain evidence="1 2">HC1.1ba</strain>
    </source>
</reference>
<proteinExistence type="predicted"/>
<dbReference type="InterPro" id="IPR007375">
    <property type="entry name" value="SoxG"/>
</dbReference>
<dbReference type="EMBL" id="MWML01000124">
    <property type="protein sequence ID" value="TCG06142.1"/>
    <property type="molecule type" value="Genomic_DNA"/>
</dbReference>